<name>E3J1L3_PSEI1</name>
<dbReference type="InParanoid" id="E3J1L3"/>
<dbReference type="InterPro" id="IPR036259">
    <property type="entry name" value="MFS_trans_sf"/>
</dbReference>
<feature type="transmembrane region" description="Helical" evidence="2">
    <location>
        <begin position="371"/>
        <end position="392"/>
    </location>
</feature>
<evidence type="ECO:0000256" key="2">
    <source>
        <dbReference type="SAM" id="Phobius"/>
    </source>
</evidence>
<keyword evidence="4" id="KW-1185">Reference proteome</keyword>
<dbReference type="Proteomes" id="UP000002484">
    <property type="component" value="Chromosome"/>
</dbReference>
<feature type="transmembrane region" description="Helical" evidence="2">
    <location>
        <begin position="89"/>
        <end position="112"/>
    </location>
</feature>
<evidence type="ECO:0000256" key="1">
    <source>
        <dbReference type="SAM" id="MobiDB-lite"/>
    </source>
</evidence>
<dbReference type="AlphaFoldDB" id="E3J1L3"/>
<dbReference type="Pfam" id="PF07690">
    <property type="entry name" value="MFS_1"/>
    <property type="match status" value="1"/>
</dbReference>
<feature type="transmembrane region" description="Helical" evidence="2">
    <location>
        <begin position="157"/>
        <end position="176"/>
    </location>
</feature>
<reference evidence="3 4" key="1">
    <citation type="submission" date="2010-10" db="EMBL/GenBank/DDBJ databases">
        <title>Complete sequence of Frankia sp. EuI1c.</title>
        <authorList>
            <consortium name="US DOE Joint Genome Institute"/>
            <person name="Lucas S."/>
            <person name="Copeland A."/>
            <person name="Lapidus A."/>
            <person name="Cheng J.-F."/>
            <person name="Bruce D."/>
            <person name="Goodwin L."/>
            <person name="Pitluck S."/>
            <person name="Chertkov O."/>
            <person name="Detter J.C."/>
            <person name="Han C."/>
            <person name="Tapia R."/>
            <person name="Land M."/>
            <person name="Hauser L."/>
            <person name="Jeffries C."/>
            <person name="Kyrpides N."/>
            <person name="Ivanova N."/>
            <person name="Mikhailova N."/>
            <person name="Beauchemin N."/>
            <person name="Sen A."/>
            <person name="Sur S.A."/>
            <person name="Gtari M."/>
            <person name="Wall L."/>
            <person name="Tisa L."/>
            <person name="Woyke T."/>
        </authorList>
    </citation>
    <scope>NUCLEOTIDE SEQUENCE [LARGE SCALE GENOMIC DNA]</scope>
    <source>
        <strain evidence="4">DSM 45817 / CECT 9037 / EuI1c</strain>
    </source>
</reference>
<dbReference type="EMBL" id="CP002299">
    <property type="protein sequence ID" value="ADP81681.1"/>
    <property type="molecule type" value="Genomic_DNA"/>
</dbReference>
<feature type="transmembrane region" description="Helical" evidence="2">
    <location>
        <begin position="258"/>
        <end position="277"/>
    </location>
</feature>
<dbReference type="STRING" id="298654.FraEuI1c_3674"/>
<dbReference type="InterPro" id="IPR011701">
    <property type="entry name" value="MFS"/>
</dbReference>
<accession>E3J1L3</accession>
<dbReference type="InterPro" id="IPR053160">
    <property type="entry name" value="MFS_DHA3_Transporter"/>
</dbReference>
<feature type="transmembrane region" description="Helical" evidence="2">
    <location>
        <begin position="342"/>
        <end position="362"/>
    </location>
</feature>
<protein>
    <submittedName>
        <fullName evidence="3">Major facilitator superfamily MFS_1</fullName>
    </submittedName>
</protein>
<organism evidence="3 4">
    <name type="scientific">Pseudofrankia inefficax (strain DSM 45817 / CECT 9037 / DDB 130130 / EuI1c)</name>
    <name type="common">Frankia inefficax</name>
    <dbReference type="NCBI Taxonomy" id="298654"/>
    <lineage>
        <taxon>Bacteria</taxon>
        <taxon>Bacillati</taxon>
        <taxon>Actinomycetota</taxon>
        <taxon>Actinomycetes</taxon>
        <taxon>Frankiales</taxon>
        <taxon>Frankiaceae</taxon>
        <taxon>Pseudofrankia</taxon>
    </lineage>
</organism>
<gene>
    <name evidence="3" type="ordered locus">FraEuI1c_3674</name>
</gene>
<feature type="region of interest" description="Disordered" evidence="1">
    <location>
        <begin position="179"/>
        <end position="207"/>
    </location>
</feature>
<dbReference type="PANTHER" id="PTHR23530">
    <property type="entry name" value="TRANSPORT PROTEIN-RELATED"/>
    <property type="match status" value="1"/>
</dbReference>
<feature type="transmembrane region" description="Helical" evidence="2">
    <location>
        <begin position="289"/>
        <end position="322"/>
    </location>
</feature>
<keyword evidence="2" id="KW-1133">Transmembrane helix</keyword>
<dbReference type="GO" id="GO:0022857">
    <property type="term" value="F:transmembrane transporter activity"/>
    <property type="evidence" value="ECO:0007669"/>
    <property type="project" value="InterPro"/>
</dbReference>
<proteinExistence type="predicted"/>
<feature type="transmembrane region" description="Helical" evidence="2">
    <location>
        <begin position="229"/>
        <end position="246"/>
    </location>
</feature>
<sequence>MAGRLYTYAFLADCVPFYPVYALVFADAGVSPAGISALFALWSAASFLVEIPSGVWADVVSRRLLVILAPLLEAAGYALWIIVPEFWSFAAGFVLLGAGTALRSGTLQALVYAELDRIGAAGAYARLSGRAQAFGGAAELFATALAAPLIAAGGNRLVGVCSVLALLACAAAGRALPGTPRRGTCGPAEPAPDGQGSDDQGAGDGERGQLATLRTGLGVVRRSAVVRRVLLLTATLTGVAALDEYLPLLARGTGAGQGLVPLLVLAVTAGSTVGGLLAGRGVRWLGPALAAAAVLLAVGAGTGLPVGIVGVAAAFGIFYWALAQADARLQDRVDDSVRATVSSISGAAMEAVAILTFGLYAAGSAWLSPRWLFAAAALPCLLLAVAAGRPPIGRPGPDR</sequence>
<dbReference type="HOGENOM" id="CLU_046685_0_0_11"/>
<dbReference type="Gene3D" id="1.20.1250.20">
    <property type="entry name" value="MFS general substrate transporter like domains"/>
    <property type="match status" value="1"/>
</dbReference>
<dbReference type="eggNOG" id="COG2814">
    <property type="taxonomic scope" value="Bacteria"/>
</dbReference>
<evidence type="ECO:0000313" key="4">
    <source>
        <dbReference type="Proteomes" id="UP000002484"/>
    </source>
</evidence>
<feature type="transmembrane region" description="Helical" evidence="2">
    <location>
        <begin position="133"/>
        <end position="151"/>
    </location>
</feature>
<keyword evidence="2" id="KW-0812">Transmembrane</keyword>
<dbReference type="KEGG" id="fri:FraEuI1c_3674"/>
<feature type="compositionally biased region" description="Low complexity" evidence="1">
    <location>
        <begin position="191"/>
        <end position="200"/>
    </location>
</feature>
<evidence type="ECO:0000313" key="3">
    <source>
        <dbReference type="EMBL" id="ADP81681.1"/>
    </source>
</evidence>
<dbReference type="SUPFAM" id="SSF103473">
    <property type="entry name" value="MFS general substrate transporter"/>
    <property type="match status" value="1"/>
</dbReference>
<dbReference type="PANTHER" id="PTHR23530:SF1">
    <property type="entry name" value="PERMEASE, MAJOR FACILITATOR SUPERFAMILY-RELATED"/>
    <property type="match status" value="1"/>
</dbReference>
<keyword evidence="2" id="KW-0472">Membrane</keyword>
<feature type="transmembrane region" description="Helical" evidence="2">
    <location>
        <begin position="64"/>
        <end position="83"/>
    </location>
</feature>